<dbReference type="InterPro" id="IPR002347">
    <property type="entry name" value="SDR_fam"/>
</dbReference>
<evidence type="ECO:0000313" key="3">
    <source>
        <dbReference type="Proteomes" id="UP001596391"/>
    </source>
</evidence>
<proteinExistence type="inferred from homology"/>
<dbReference type="SUPFAM" id="SSF51735">
    <property type="entry name" value="NAD(P)-binding Rossmann-fold domains"/>
    <property type="match status" value="1"/>
</dbReference>
<evidence type="ECO:0000256" key="1">
    <source>
        <dbReference type="ARBA" id="ARBA00006484"/>
    </source>
</evidence>
<keyword evidence="3" id="KW-1185">Reference proteome</keyword>
<gene>
    <name evidence="2" type="ORF">ACFQBQ_16435</name>
</gene>
<evidence type="ECO:0000313" key="2">
    <source>
        <dbReference type="EMBL" id="MFC6647132.1"/>
    </source>
</evidence>
<dbReference type="Pfam" id="PF00106">
    <property type="entry name" value="adh_short"/>
    <property type="match status" value="1"/>
</dbReference>
<dbReference type="PRINTS" id="PR00081">
    <property type="entry name" value="GDHRDH"/>
</dbReference>
<reference evidence="3" key="1">
    <citation type="journal article" date="2019" name="Int. J. Syst. Evol. Microbiol.">
        <title>The Global Catalogue of Microorganisms (GCM) 10K type strain sequencing project: providing services to taxonomists for standard genome sequencing and annotation.</title>
        <authorList>
            <consortium name="The Broad Institute Genomics Platform"/>
            <consortium name="The Broad Institute Genome Sequencing Center for Infectious Disease"/>
            <person name="Wu L."/>
            <person name="Ma J."/>
        </authorList>
    </citation>
    <scope>NUCLEOTIDE SEQUENCE [LARGE SCALE GENOMIC DNA]</scope>
    <source>
        <strain evidence="3">CGMCC 1.16026</strain>
    </source>
</reference>
<dbReference type="InterPro" id="IPR036291">
    <property type="entry name" value="NAD(P)-bd_dom_sf"/>
</dbReference>
<dbReference type="Gene3D" id="3.40.50.720">
    <property type="entry name" value="NAD(P)-binding Rossmann-like Domain"/>
    <property type="match status" value="1"/>
</dbReference>
<dbReference type="RefSeq" id="WP_390236013.1">
    <property type="nucleotide sequence ID" value="NZ_JAGSYD010000002.1"/>
</dbReference>
<sequence length="72" mass="7534">MKDGGRIVNISTTRTRLSSRGGAAYASMRGAIDVLSQHVATELGQRRITVNVIAPGVVATDISGGIVRNNPE</sequence>
<dbReference type="PANTHER" id="PTHR42760">
    <property type="entry name" value="SHORT-CHAIN DEHYDROGENASES/REDUCTASES FAMILY MEMBER"/>
    <property type="match status" value="1"/>
</dbReference>
<dbReference type="PANTHER" id="PTHR42760:SF53">
    <property type="entry name" value="BLR4183 PROTEIN"/>
    <property type="match status" value="1"/>
</dbReference>
<comment type="similarity">
    <text evidence="1">Belongs to the short-chain dehydrogenases/reductases (SDR) family.</text>
</comment>
<protein>
    <submittedName>
        <fullName evidence="2">SDR family NAD(P)-dependent oxidoreductase</fullName>
    </submittedName>
</protein>
<organism evidence="2 3">
    <name type="scientific">Granulicella cerasi</name>
    <dbReference type="NCBI Taxonomy" id="741063"/>
    <lineage>
        <taxon>Bacteria</taxon>
        <taxon>Pseudomonadati</taxon>
        <taxon>Acidobacteriota</taxon>
        <taxon>Terriglobia</taxon>
        <taxon>Terriglobales</taxon>
        <taxon>Acidobacteriaceae</taxon>
        <taxon>Granulicella</taxon>
    </lineage>
</organism>
<name>A0ABW1ZCI9_9BACT</name>
<comment type="caution">
    <text evidence="2">The sequence shown here is derived from an EMBL/GenBank/DDBJ whole genome shotgun (WGS) entry which is preliminary data.</text>
</comment>
<dbReference type="EMBL" id="JBHSWI010000001">
    <property type="protein sequence ID" value="MFC6647132.1"/>
    <property type="molecule type" value="Genomic_DNA"/>
</dbReference>
<dbReference type="Proteomes" id="UP001596391">
    <property type="component" value="Unassembled WGS sequence"/>
</dbReference>
<accession>A0ABW1ZCI9</accession>